<evidence type="ECO:0000313" key="12">
    <source>
        <dbReference type="Proteomes" id="UP000565613"/>
    </source>
</evidence>
<feature type="region of interest" description="Disordered" evidence="8">
    <location>
        <begin position="1"/>
        <end position="32"/>
    </location>
</feature>
<feature type="compositionally biased region" description="Low complexity" evidence="8">
    <location>
        <begin position="432"/>
        <end position="441"/>
    </location>
</feature>
<evidence type="ECO:0000256" key="9">
    <source>
        <dbReference type="SAM" id="Phobius"/>
    </source>
</evidence>
<sequence length="873" mass="91865">MADRRVRSAGTAPGWQAPRAGRRPRGAADRGAAGSSRRYVTSLDGLRAVCALGVVFYHMGLSWCTGGLLGVTVLFVLSGYLATAGLLSELERTGSIRLGSYWMRRVKRLLPTCVVFVAVTAAVCTVANHQLLTKMRPDVVPALLMALNWTKILSHESYFAAAGAPSPLTHFWSLALEFQFYLAWPPVLMLLMRAVPRGGGPRWHDRRGVVIALAALTLASAALMAALYVPGADPSRAYYGTDTRAQSLLLGCILAFVWPFGEKSQETAAAARPRRRMAIELAGFGSVAALVAMMATTEGYSSFSYYGGILLCSAVAAVAVAALVPAGTAVSRAMSWRPLAWVGSRSFAIYVWHYPIVELMQPRNSTTALAPWQVALELGVILAAAELSYRLVEEPLRKGSLRSYLAALARPILPVAAAGPVAPAAGASAAGRRGRVAAEGPRPSRPRDAAARRLAARGEEGGEKGLAGGLAAAALAAIRRVPRAALPVLVCAVAAWGLAFVPPVAAVGGEPGAHRVSAATLRKPLSAGKYDVLLIGDSVSLGARDALNDAFPYGMIDAKVGRQATDALDVYRKYSDQGVVGDTVIFAVGTNGALTQDTLQRIYDAVGKKRQLWFVNNRAPEDWVSANNALLKSFGDAHRNVGVIDWYALSSGHDEWFWDDGTHLRPQHAQDLADLIVKTTGYVKPTRENTTYGAIVLGDATTLEAADELSAAMPKAMIDAAAGRDAKATARTWDGYAKAGTAGDVVAIDPDDSAPLDAASVARMVAAVEGSGGDDASGSAGSAATGKASRMVYLVTCRSSATYCEANNQVLRKLAKARGNVRLIDWYAASAGHDEYFRPDGATLTKAGRKAYAKLVSAALERGSATGDGAEAA</sequence>
<reference evidence="11 12" key="1">
    <citation type="submission" date="2020-04" db="EMBL/GenBank/DDBJ databases">
        <authorList>
            <person name="Hitch T.C.A."/>
            <person name="Wylensek D."/>
            <person name="Clavel T."/>
        </authorList>
    </citation>
    <scope>NUCLEOTIDE SEQUENCE [LARGE SCALE GENOMIC DNA]</scope>
    <source>
        <strain evidence="11 12">105184</strain>
    </source>
</reference>
<organism evidence="11 12">
    <name type="scientific">Parafannyhessea umbonata</name>
    <dbReference type="NCBI Taxonomy" id="604330"/>
    <lineage>
        <taxon>Bacteria</taxon>
        <taxon>Bacillati</taxon>
        <taxon>Actinomycetota</taxon>
        <taxon>Coriobacteriia</taxon>
        <taxon>Coriobacteriales</taxon>
        <taxon>Atopobiaceae</taxon>
        <taxon>Parafannyhessea</taxon>
    </lineage>
</organism>
<gene>
    <name evidence="11" type="ORF">HF885_01745</name>
</gene>
<feature type="domain" description="Acyltransferase 3" evidence="10">
    <location>
        <begin position="41"/>
        <end position="375"/>
    </location>
</feature>
<feature type="transmembrane region" description="Helical" evidence="9">
    <location>
        <begin position="109"/>
        <end position="131"/>
    </location>
</feature>
<feature type="transmembrane region" description="Helical" evidence="9">
    <location>
        <begin position="45"/>
        <end position="63"/>
    </location>
</feature>
<dbReference type="GO" id="GO:0009103">
    <property type="term" value="P:lipopolysaccharide biosynthetic process"/>
    <property type="evidence" value="ECO:0007669"/>
    <property type="project" value="TreeGrafter"/>
</dbReference>
<evidence type="ECO:0000313" key="11">
    <source>
        <dbReference type="EMBL" id="NMF25169.1"/>
    </source>
</evidence>
<evidence type="ECO:0000256" key="1">
    <source>
        <dbReference type="ARBA" id="ARBA00004651"/>
    </source>
</evidence>
<dbReference type="RefSeq" id="WP_170103239.1">
    <property type="nucleotide sequence ID" value="NZ_JABAGR010000001.1"/>
</dbReference>
<feature type="transmembrane region" description="Helical" evidence="9">
    <location>
        <begin position="69"/>
        <end position="88"/>
    </location>
</feature>
<dbReference type="PANTHER" id="PTHR23028:SF53">
    <property type="entry name" value="ACYL_TRANSF_3 DOMAIN-CONTAINING PROTEIN"/>
    <property type="match status" value="1"/>
</dbReference>
<dbReference type="GO" id="GO:0016747">
    <property type="term" value="F:acyltransferase activity, transferring groups other than amino-acyl groups"/>
    <property type="evidence" value="ECO:0007669"/>
    <property type="project" value="InterPro"/>
</dbReference>
<protein>
    <submittedName>
        <fullName evidence="11">Acyltransferase family protein</fullName>
    </submittedName>
</protein>
<evidence type="ECO:0000256" key="4">
    <source>
        <dbReference type="ARBA" id="ARBA00022692"/>
    </source>
</evidence>
<proteinExistence type="predicted"/>
<dbReference type="Proteomes" id="UP000565613">
    <property type="component" value="Unassembled WGS sequence"/>
</dbReference>
<dbReference type="CDD" id="cd01840">
    <property type="entry name" value="SGNH_hydrolase_yrhL_like"/>
    <property type="match status" value="1"/>
</dbReference>
<evidence type="ECO:0000259" key="10">
    <source>
        <dbReference type="Pfam" id="PF01757"/>
    </source>
</evidence>
<feature type="region of interest" description="Disordered" evidence="8">
    <location>
        <begin position="432"/>
        <end position="456"/>
    </location>
</feature>
<feature type="transmembrane region" description="Helical" evidence="9">
    <location>
        <begin position="281"/>
        <end position="297"/>
    </location>
</feature>
<keyword evidence="3 11" id="KW-0808">Transferase</keyword>
<evidence type="ECO:0000256" key="3">
    <source>
        <dbReference type="ARBA" id="ARBA00022679"/>
    </source>
</evidence>
<dbReference type="AlphaFoldDB" id="A0A7X9XZU5"/>
<dbReference type="InterPro" id="IPR050879">
    <property type="entry name" value="Acyltransferase_3"/>
</dbReference>
<dbReference type="Pfam" id="PF01757">
    <property type="entry name" value="Acyl_transf_3"/>
    <property type="match status" value="1"/>
</dbReference>
<evidence type="ECO:0000256" key="8">
    <source>
        <dbReference type="SAM" id="MobiDB-lite"/>
    </source>
</evidence>
<keyword evidence="2" id="KW-1003">Cell membrane</keyword>
<dbReference type="GO" id="GO:0005886">
    <property type="term" value="C:plasma membrane"/>
    <property type="evidence" value="ECO:0007669"/>
    <property type="project" value="UniProtKB-SubCell"/>
</dbReference>
<dbReference type="SUPFAM" id="SSF52266">
    <property type="entry name" value="SGNH hydrolase"/>
    <property type="match status" value="2"/>
</dbReference>
<comment type="caution">
    <text evidence="11">The sequence shown here is derived from an EMBL/GenBank/DDBJ whole genome shotgun (WGS) entry which is preliminary data.</text>
</comment>
<keyword evidence="4 9" id="KW-0812">Transmembrane</keyword>
<evidence type="ECO:0000256" key="7">
    <source>
        <dbReference type="ARBA" id="ARBA00023315"/>
    </source>
</evidence>
<keyword evidence="6 9" id="KW-0472">Membrane</keyword>
<dbReference type="EMBL" id="JABAGR010000001">
    <property type="protein sequence ID" value="NMF25169.1"/>
    <property type="molecule type" value="Genomic_DNA"/>
</dbReference>
<comment type="subcellular location">
    <subcellularLocation>
        <location evidence="1">Cell membrane</location>
        <topology evidence="1">Multi-pass membrane protein</topology>
    </subcellularLocation>
</comment>
<keyword evidence="5 9" id="KW-1133">Transmembrane helix</keyword>
<dbReference type="InterPro" id="IPR002656">
    <property type="entry name" value="Acyl_transf_3_dom"/>
</dbReference>
<feature type="transmembrane region" description="Helical" evidence="9">
    <location>
        <begin position="303"/>
        <end position="326"/>
    </location>
</feature>
<evidence type="ECO:0000256" key="5">
    <source>
        <dbReference type="ARBA" id="ARBA00022989"/>
    </source>
</evidence>
<feature type="transmembrane region" description="Helical" evidence="9">
    <location>
        <begin position="208"/>
        <end position="231"/>
    </location>
</feature>
<evidence type="ECO:0000256" key="6">
    <source>
        <dbReference type="ARBA" id="ARBA00023136"/>
    </source>
</evidence>
<dbReference type="Gene3D" id="3.40.50.1110">
    <property type="entry name" value="SGNH hydrolase"/>
    <property type="match status" value="1"/>
</dbReference>
<feature type="compositionally biased region" description="Basic and acidic residues" evidence="8">
    <location>
        <begin position="445"/>
        <end position="456"/>
    </location>
</feature>
<dbReference type="PANTHER" id="PTHR23028">
    <property type="entry name" value="ACETYLTRANSFERASE"/>
    <property type="match status" value="1"/>
</dbReference>
<feature type="transmembrane region" description="Helical" evidence="9">
    <location>
        <begin position="178"/>
        <end position="196"/>
    </location>
</feature>
<accession>A0A7X9XZU5</accession>
<feature type="transmembrane region" description="Helical" evidence="9">
    <location>
        <begin position="243"/>
        <end position="261"/>
    </location>
</feature>
<evidence type="ECO:0000256" key="2">
    <source>
        <dbReference type="ARBA" id="ARBA00022475"/>
    </source>
</evidence>
<name>A0A7X9XZU5_9ACTN</name>
<dbReference type="InterPro" id="IPR036514">
    <property type="entry name" value="SGNH_hydro_sf"/>
</dbReference>
<feature type="transmembrane region" description="Helical" evidence="9">
    <location>
        <begin position="484"/>
        <end position="505"/>
    </location>
</feature>
<keyword evidence="7 11" id="KW-0012">Acyltransferase</keyword>